<evidence type="ECO:0000256" key="6">
    <source>
        <dbReference type="SAM" id="MobiDB-lite"/>
    </source>
</evidence>
<name>A0ABW8AMV4_9ACTN</name>
<protein>
    <recommendedName>
        <fullName evidence="1">peptide chain release factor N(5)-glutamine methyltransferase</fullName>
        <ecNumber evidence="1">2.1.1.297</ecNumber>
    </recommendedName>
</protein>
<reference evidence="8 9" key="1">
    <citation type="submission" date="2024-10" db="EMBL/GenBank/DDBJ databases">
        <title>The Natural Products Discovery Center: Release of the First 8490 Sequenced Strains for Exploring Actinobacteria Biosynthetic Diversity.</title>
        <authorList>
            <person name="Kalkreuter E."/>
            <person name="Kautsar S.A."/>
            <person name="Yang D."/>
            <person name="Bader C.D."/>
            <person name="Teijaro C.N."/>
            <person name="Fluegel L."/>
            <person name="Davis C.M."/>
            <person name="Simpson J.R."/>
            <person name="Lauterbach L."/>
            <person name="Steele A.D."/>
            <person name="Gui C."/>
            <person name="Meng S."/>
            <person name="Li G."/>
            <person name="Viehrig K."/>
            <person name="Ye F."/>
            <person name="Su P."/>
            <person name="Kiefer A.F."/>
            <person name="Nichols A."/>
            <person name="Cepeda A.J."/>
            <person name="Yan W."/>
            <person name="Fan B."/>
            <person name="Jiang Y."/>
            <person name="Adhikari A."/>
            <person name="Zheng C.-J."/>
            <person name="Schuster L."/>
            <person name="Cowan T.M."/>
            <person name="Smanski M.J."/>
            <person name="Chevrette M.G."/>
            <person name="De Carvalho L.P.S."/>
            <person name="Shen B."/>
        </authorList>
    </citation>
    <scope>NUCLEOTIDE SEQUENCE [LARGE SCALE GENOMIC DNA]</scope>
    <source>
        <strain evidence="8 9">NPDC049639</strain>
    </source>
</reference>
<dbReference type="CDD" id="cd02440">
    <property type="entry name" value="AdoMet_MTases"/>
    <property type="match status" value="1"/>
</dbReference>
<keyword evidence="3" id="KW-0808">Transferase</keyword>
<dbReference type="PANTHER" id="PTHR18895">
    <property type="entry name" value="HEMK METHYLTRANSFERASE"/>
    <property type="match status" value="1"/>
</dbReference>
<keyword evidence="9" id="KW-1185">Reference proteome</keyword>
<feature type="domain" description="Methyltransferase small" evidence="7">
    <location>
        <begin position="98"/>
        <end position="148"/>
    </location>
</feature>
<evidence type="ECO:0000259" key="7">
    <source>
        <dbReference type="Pfam" id="PF05175"/>
    </source>
</evidence>
<dbReference type="RefSeq" id="WP_398277658.1">
    <property type="nucleotide sequence ID" value="NZ_JBITLV010000002.1"/>
</dbReference>
<feature type="region of interest" description="Disordered" evidence="6">
    <location>
        <begin position="178"/>
        <end position="198"/>
    </location>
</feature>
<comment type="catalytic activity">
    <reaction evidence="5">
        <text>L-glutaminyl-[peptide chain release factor] + S-adenosyl-L-methionine = N(5)-methyl-L-glutaminyl-[peptide chain release factor] + S-adenosyl-L-homocysteine + H(+)</text>
        <dbReference type="Rhea" id="RHEA:42896"/>
        <dbReference type="Rhea" id="RHEA-COMP:10271"/>
        <dbReference type="Rhea" id="RHEA-COMP:10272"/>
        <dbReference type="ChEBI" id="CHEBI:15378"/>
        <dbReference type="ChEBI" id="CHEBI:30011"/>
        <dbReference type="ChEBI" id="CHEBI:57856"/>
        <dbReference type="ChEBI" id="CHEBI:59789"/>
        <dbReference type="ChEBI" id="CHEBI:61891"/>
        <dbReference type="EC" id="2.1.1.297"/>
    </reaction>
</comment>
<accession>A0ABW8AMV4</accession>
<feature type="compositionally biased region" description="Basic and acidic residues" evidence="6">
    <location>
        <begin position="184"/>
        <end position="193"/>
    </location>
</feature>
<evidence type="ECO:0000256" key="1">
    <source>
        <dbReference type="ARBA" id="ARBA00012771"/>
    </source>
</evidence>
<evidence type="ECO:0000313" key="9">
    <source>
        <dbReference type="Proteomes" id="UP001612915"/>
    </source>
</evidence>
<dbReference type="NCBIfam" id="TIGR00536">
    <property type="entry name" value="hemK_fam"/>
    <property type="match status" value="1"/>
</dbReference>
<dbReference type="Gene3D" id="3.40.50.150">
    <property type="entry name" value="Vaccinia Virus protein VP39"/>
    <property type="match status" value="1"/>
</dbReference>
<dbReference type="InterPro" id="IPR029063">
    <property type="entry name" value="SAM-dependent_MTases_sf"/>
</dbReference>
<dbReference type="EMBL" id="JBITLV010000002">
    <property type="protein sequence ID" value="MFI7586952.1"/>
    <property type="molecule type" value="Genomic_DNA"/>
</dbReference>
<dbReference type="InterPro" id="IPR004556">
    <property type="entry name" value="HemK-like"/>
</dbReference>
<proteinExistence type="predicted"/>
<keyword evidence="2" id="KW-0489">Methyltransferase</keyword>
<evidence type="ECO:0000313" key="8">
    <source>
        <dbReference type="EMBL" id="MFI7586952.1"/>
    </source>
</evidence>
<evidence type="ECO:0000256" key="2">
    <source>
        <dbReference type="ARBA" id="ARBA00022603"/>
    </source>
</evidence>
<dbReference type="SUPFAM" id="SSF53335">
    <property type="entry name" value="S-adenosyl-L-methionine-dependent methyltransferases"/>
    <property type="match status" value="1"/>
</dbReference>
<dbReference type="InterPro" id="IPR050320">
    <property type="entry name" value="N5-glutamine_MTase"/>
</dbReference>
<evidence type="ECO:0000256" key="4">
    <source>
        <dbReference type="ARBA" id="ARBA00022691"/>
    </source>
</evidence>
<gene>
    <name evidence="8" type="ORF">ACIB24_07740</name>
</gene>
<sequence>MAPVPDLDFDDTVTRLRAAGCAFAEEEAGLLLEAATDPAGLADLVRRRVDGEPLEVILGWVAFCGLRLAIDPHVFVPRQRTALLAERAARLAADMVRPGDAVVDLCCGCGAVGAVIAARVPGVELHLADVDPRATALARRNVGAAAVHTGDLLEALPVELRGRVAVLAANAPYVPSDAVADMPPEARDHEPRAALDGGPDGLGVIRRILAEARQWLRPGGVFAVECSTGQVPLLLGAVRAAGLTPTVETDDERGATVVLARRSG</sequence>
<dbReference type="InterPro" id="IPR007848">
    <property type="entry name" value="Small_mtfrase_dom"/>
</dbReference>
<dbReference type="Proteomes" id="UP001612915">
    <property type="component" value="Unassembled WGS sequence"/>
</dbReference>
<dbReference type="EC" id="2.1.1.297" evidence="1"/>
<comment type="caution">
    <text evidence="8">The sequence shown here is derived from an EMBL/GenBank/DDBJ whole genome shotgun (WGS) entry which is preliminary data.</text>
</comment>
<keyword evidence="4" id="KW-0949">S-adenosyl-L-methionine</keyword>
<dbReference type="InterPro" id="IPR022446">
    <property type="entry name" value="MeTrfrase_put"/>
</dbReference>
<organism evidence="8 9">
    <name type="scientific">Spongisporangium articulatum</name>
    <dbReference type="NCBI Taxonomy" id="3362603"/>
    <lineage>
        <taxon>Bacteria</taxon>
        <taxon>Bacillati</taxon>
        <taxon>Actinomycetota</taxon>
        <taxon>Actinomycetes</taxon>
        <taxon>Kineosporiales</taxon>
        <taxon>Kineosporiaceae</taxon>
        <taxon>Spongisporangium</taxon>
    </lineage>
</organism>
<evidence type="ECO:0000256" key="3">
    <source>
        <dbReference type="ARBA" id="ARBA00022679"/>
    </source>
</evidence>
<dbReference type="Pfam" id="PF05175">
    <property type="entry name" value="MTS"/>
    <property type="match status" value="1"/>
</dbReference>
<dbReference type="PANTHER" id="PTHR18895:SF74">
    <property type="entry name" value="MTRF1L RELEASE FACTOR GLUTAMINE METHYLTRANSFERASE"/>
    <property type="match status" value="1"/>
</dbReference>
<dbReference type="NCBIfam" id="TIGR03704">
    <property type="entry name" value="PrmC_rel_meth"/>
    <property type="match status" value="1"/>
</dbReference>
<evidence type="ECO:0000256" key="5">
    <source>
        <dbReference type="ARBA" id="ARBA00048391"/>
    </source>
</evidence>